<evidence type="ECO:0000256" key="6">
    <source>
        <dbReference type="ARBA" id="ARBA00023136"/>
    </source>
</evidence>
<comment type="similarity">
    <text evidence="7">Belongs to the binding-protein-dependent transport system permease family.</text>
</comment>
<protein>
    <submittedName>
        <fullName evidence="9">ABC transporter permease</fullName>
    </submittedName>
</protein>
<evidence type="ECO:0000256" key="7">
    <source>
        <dbReference type="RuleBase" id="RU363032"/>
    </source>
</evidence>
<dbReference type="RefSeq" id="WP_132690855.1">
    <property type="nucleotide sequence ID" value="NZ_SKBU01000015.1"/>
</dbReference>
<keyword evidence="5 7" id="KW-1133">Transmembrane helix</keyword>
<keyword evidence="3" id="KW-1003">Cell membrane</keyword>
<feature type="transmembrane region" description="Helical" evidence="7">
    <location>
        <begin position="12"/>
        <end position="31"/>
    </location>
</feature>
<dbReference type="Proteomes" id="UP000295244">
    <property type="component" value="Unassembled WGS sequence"/>
</dbReference>
<comment type="subcellular location">
    <subcellularLocation>
        <location evidence="1 7">Cell membrane</location>
        <topology evidence="1 7">Multi-pass membrane protein</topology>
    </subcellularLocation>
</comment>
<dbReference type="PROSITE" id="PS50928">
    <property type="entry name" value="ABC_TM1"/>
    <property type="match status" value="1"/>
</dbReference>
<evidence type="ECO:0000313" key="10">
    <source>
        <dbReference type="Proteomes" id="UP000295244"/>
    </source>
</evidence>
<accession>A0A4R1BHX1</accession>
<reference evidence="9 10" key="1">
    <citation type="submission" date="2019-03" db="EMBL/GenBank/DDBJ databases">
        <title>Whole genome sequence of a novel Rubrobacter taiwanensis strain, isolated from Yellowstone National Park.</title>
        <authorList>
            <person name="Freed S."/>
            <person name="Ramaley R.F."/>
            <person name="Kyndt J.A."/>
        </authorList>
    </citation>
    <scope>NUCLEOTIDE SEQUENCE [LARGE SCALE GENOMIC DNA]</scope>
    <source>
        <strain evidence="9 10">Yellowstone</strain>
    </source>
</reference>
<evidence type="ECO:0000256" key="5">
    <source>
        <dbReference type="ARBA" id="ARBA00022989"/>
    </source>
</evidence>
<evidence type="ECO:0000313" key="9">
    <source>
        <dbReference type="EMBL" id="TCJ16728.1"/>
    </source>
</evidence>
<evidence type="ECO:0000259" key="8">
    <source>
        <dbReference type="PROSITE" id="PS50928"/>
    </source>
</evidence>
<keyword evidence="2 7" id="KW-0813">Transport</keyword>
<dbReference type="GO" id="GO:0005886">
    <property type="term" value="C:plasma membrane"/>
    <property type="evidence" value="ECO:0007669"/>
    <property type="project" value="UniProtKB-SubCell"/>
</dbReference>
<feature type="domain" description="ABC transmembrane type-1" evidence="8">
    <location>
        <begin position="99"/>
        <end position="309"/>
    </location>
</feature>
<proteinExistence type="inferred from homology"/>
<sequence length="327" mass="35360">MPPGRLGNRIGQYVLVLWVALTLNFLLTRVAPGDPINYLLGDEVNALTPEQREQVLSQYGLDEPLLVQYGMYWVNVARFELGTSVRFGQPVADVLIDRLPWTLLLVGCATVLSTFIGITAGTIAAWKRGSARDTGLMVGILSLEAMPGFWIGMILISVFSVTLGLFPTYGAVSLVSLDGLAHVWDVARHLVLPVIAITLATSGSVFLLSRASMLTTLGEDYTTMAEAKGVSERGVVFRHALRNALLPVYTNFTLSLGTLVSGAVVIETVFAYPGLGRLIYEGVLARDYPLLQGAFLLVTVGVISANLLADLTYPLLDPRVRRPGANR</sequence>
<dbReference type="InterPro" id="IPR045621">
    <property type="entry name" value="BPD_transp_1_N"/>
</dbReference>
<dbReference type="InterPro" id="IPR000515">
    <property type="entry name" value="MetI-like"/>
</dbReference>
<dbReference type="CDD" id="cd06261">
    <property type="entry name" value="TM_PBP2"/>
    <property type="match status" value="1"/>
</dbReference>
<evidence type="ECO:0000256" key="4">
    <source>
        <dbReference type="ARBA" id="ARBA00022692"/>
    </source>
</evidence>
<dbReference type="InterPro" id="IPR035906">
    <property type="entry name" value="MetI-like_sf"/>
</dbReference>
<keyword evidence="6 7" id="KW-0472">Membrane</keyword>
<evidence type="ECO:0000256" key="2">
    <source>
        <dbReference type="ARBA" id="ARBA00022448"/>
    </source>
</evidence>
<dbReference type="Pfam" id="PF19300">
    <property type="entry name" value="BPD_transp_1_N"/>
    <property type="match status" value="1"/>
</dbReference>
<feature type="transmembrane region" description="Helical" evidence="7">
    <location>
        <begin position="186"/>
        <end position="208"/>
    </location>
</feature>
<dbReference type="Pfam" id="PF00528">
    <property type="entry name" value="BPD_transp_1"/>
    <property type="match status" value="1"/>
</dbReference>
<dbReference type="AlphaFoldDB" id="A0A4R1BHX1"/>
<dbReference type="PANTHER" id="PTHR43376">
    <property type="entry name" value="OLIGOPEPTIDE TRANSPORT SYSTEM PERMEASE PROTEIN"/>
    <property type="match status" value="1"/>
</dbReference>
<feature type="transmembrane region" description="Helical" evidence="7">
    <location>
        <begin position="101"/>
        <end position="126"/>
    </location>
</feature>
<dbReference type="EMBL" id="SKBU01000015">
    <property type="protein sequence ID" value="TCJ16728.1"/>
    <property type="molecule type" value="Genomic_DNA"/>
</dbReference>
<dbReference type="PANTHER" id="PTHR43376:SF1">
    <property type="entry name" value="OLIGOPEPTIDE TRANSPORT SYSTEM PERMEASE PROTEIN"/>
    <property type="match status" value="1"/>
</dbReference>
<gene>
    <name evidence="9" type="ORF">E0L93_08335</name>
</gene>
<dbReference type="OrthoDB" id="9778910at2"/>
<comment type="caution">
    <text evidence="9">The sequence shown here is derived from an EMBL/GenBank/DDBJ whole genome shotgun (WGS) entry which is preliminary data.</text>
</comment>
<dbReference type="GO" id="GO:0055085">
    <property type="term" value="P:transmembrane transport"/>
    <property type="evidence" value="ECO:0007669"/>
    <property type="project" value="InterPro"/>
</dbReference>
<feature type="transmembrane region" description="Helical" evidence="7">
    <location>
        <begin position="290"/>
        <end position="313"/>
    </location>
</feature>
<organism evidence="9 10">
    <name type="scientific">Rubrobacter taiwanensis</name>
    <dbReference type="NCBI Taxonomy" id="185139"/>
    <lineage>
        <taxon>Bacteria</taxon>
        <taxon>Bacillati</taxon>
        <taxon>Actinomycetota</taxon>
        <taxon>Rubrobacteria</taxon>
        <taxon>Rubrobacterales</taxon>
        <taxon>Rubrobacteraceae</taxon>
        <taxon>Rubrobacter</taxon>
    </lineage>
</organism>
<feature type="transmembrane region" description="Helical" evidence="7">
    <location>
        <begin position="248"/>
        <end position="270"/>
    </location>
</feature>
<dbReference type="SUPFAM" id="SSF161098">
    <property type="entry name" value="MetI-like"/>
    <property type="match status" value="1"/>
</dbReference>
<keyword evidence="10" id="KW-1185">Reference proteome</keyword>
<feature type="transmembrane region" description="Helical" evidence="7">
    <location>
        <begin position="147"/>
        <end position="166"/>
    </location>
</feature>
<keyword evidence="4 7" id="KW-0812">Transmembrane</keyword>
<evidence type="ECO:0000256" key="1">
    <source>
        <dbReference type="ARBA" id="ARBA00004651"/>
    </source>
</evidence>
<name>A0A4R1BHX1_9ACTN</name>
<evidence type="ECO:0000256" key="3">
    <source>
        <dbReference type="ARBA" id="ARBA00022475"/>
    </source>
</evidence>
<dbReference type="Gene3D" id="1.10.3720.10">
    <property type="entry name" value="MetI-like"/>
    <property type="match status" value="1"/>
</dbReference>